<keyword evidence="8" id="KW-0472">Membrane</keyword>
<dbReference type="SMART" id="SM00382">
    <property type="entry name" value="AAA"/>
    <property type="match status" value="2"/>
</dbReference>
<evidence type="ECO:0000313" key="11">
    <source>
        <dbReference type="Proteomes" id="UP001208935"/>
    </source>
</evidence>
<evidence type="ECO:0000256" key="1">
    <source>
        <dbReference type="ARBA" id="ARBA00022448"/>
    </source>
</evidence>
<dbReference type="Proteomes" id="UP001208935">
    <property type="component" value="Unassembled WGS sequence"/>
</dbReference>
<gene>
    <name evidence="10" type="ORF">D5039_03130</name>
</gene>
<accession>A0ABT3KPG5</accession>
<organism evidence="10 11">
    <name type="scientific">Verminephrobacter aporrectodeae subsp. tuberculatae</name>
    <dbReference type="NCBI Taxonomy" id="1110392"/>
    <lineage>
        <taxon>Bacteria</taxon>
        <taxon>Pseudomonadati</taxon>
        <taxon>Pseudomonadota</taxon>
        <taxon>Betaproteobacteria</taxon>
        <taxon>Burkholderiales</taxon>
        <taxon>Comamonadaceae</taxon>
        <taxon>Verminephrobacter</taxon>
    </lineage>
</organism>
<dbReference type="Pfam" id="PF00005">
    <property type="entry name" value="ABC_tran"/>
    <property type="match status" value="2"/>
</dbReference>
<dbReference type="CDD" id="cd03216">
    <property type="entry name" value="ABC_Carb_Monos_I"/>
    <property type="match status" value="1"/>
</dbReference>
<sequence length="484" mass="53104">MKFGGSTALHALDWEVFPAEVHCLMGENGSGKSTTIKVLAGIHRPEPGAVLEIDGKRHARLTPALSKALGIQVIYQDLALFPNLSVAENIALEAALGSCVRRIRPAEQSKTARSVMQALGVTLPLETRVGDLPIATRQLVAICRGMASHARLLIMDEPTASLTRTEVNALLAVVRRLKQDGVAVVFVSHKLDEVIEIAERVTVLRDGRKRGTWPARELDDRKLGELMTGLRIEHAVHARQFPDTQPLLQVKGLSRKGEYRDLSFDVKPGEIVGLLGLLGAGRTELALTLFGMRAPDAGELLFNGKVLRVRSNAQAIAAGIAYVPEDRLGIGLNMRQSVQDNMVLAVLGRMSNRWGWLPPRRRTDMAADWCERLRIRIPSLDAPVQQLSGGNAQRVVLAKWLATEPRLLILDAPTVGVDIGNKQGIYEIVHALAHRGVAVLMISDEVPEVFFHCDRVLHMRAGRLVGQFVPGVHTESEIRERVYA</sequence>
<dbReference type="InterPro" id="IPR003593">
    <property type="entry name" value="AAA+_ATPase"/>
</dbReference>
<dbReference type="PROSITE" id="PS00211">
    <property type="entry name" value="ABC_TRANSPORTER_1"/>
    <property type="match status" value="1"/>
</dbReference>
<dbReference type="SUPFAM" id="SSF52540">
    <property type="entry name" value="P-loop containing nucleoside triphosphate hydrolases"/>
    <property type="match status" value="2"/>
</dbReference>
<keyword evidence="3" id="KW-0762">Sugar transport</keyword>
<keyword evidence="1" id="KW-0813">Transport</keyword>
<dbReference type="Gene3D" id="3.40.50.300">
    <property type="entry name" value="P-loop containing nucleotide triphosphate hydrolases"/>
    <property type="match status" value="2"/>
</dbReference>
<evidence type="ECO:0000256" key="4">
    <source>
        <dbReference type="ARBA" id="ARBA00022737"/>
    </source>
</evidence>
<dbReference type="PANTHER" id="PTHR43790:SF1">
    <property type="entry name" value="XYLOSE IMPORT ATP-BINDING PROTEIN XYLG"/>
    <property type="match status" value="1"/>
</dbReference>
<protein>
    <submittedName>
        <fullName evidence="10">Sugar ABC transporter ATP-binding protein</fullName>
    </submittedName>
</protein>
<dbReference type="PANTHER" id="PTHR43790">
    <property type="entry name" value="CARBOHYDRATE TRANSPORT ATP-BINDING PROTEIN MG119-RELATED"/>
    <property type="match status" value="1"/>
</dbReference>
<keyword evidence="7" id="KW-1278">Translocase</keyword>
<dbReference type="InterPro" id="IPR027417">
    <property type="entry name" value="P-loop_NTPase"/>
</dbReference>
<feature type="domain" description="ABC transporter" evidence="9">
    <location>
        <begin position="1"/>
        <end position="231"/>
    </location>
</feature>
<dbReference type="InterPro" id="IPR050107">
    <property type="entry name" value="ABC_carbohydrate_import_ATPase"/>
</dbReference>
<feature type="domain" description="ABC transporter" evidence="9">
    <location>
        <begin position="230"/>
        <end position="484"/>
    </location>
</feature>
<comment type="caution">
    <text evidence="10">The sequence shown here is derived from an EMBL/GenBank/DDBJ whole genome shotgun (WGS) entry which is preliminary data.</text>
</comment>
<proteinExistence type="predicted"/>
<dbReference type="PROSITE" id="PS50893">
    <property type="entry name" value="ABC_TRANSPORTER_2"/>
    <property type="match status" value="2"/>
</dbReference>
<evidence type="ECO:0000256" key="8">
    <source>
        <dbReference type="ARBA" id="ARBA00023136"/>
    </source>
</evidence>
<dbReference type="CDD" id="cd03215">
    <property type="entry name" value="ABC_Carb_Monos_II"/>
    <property type="match status" value="1"/>
</dbReference>
<evidence type="ECO:0000256" key="5">
    <source>
        <dbReference type="ARBA" id="ARBA00022741"/>
    </source>
</evidence>
<keyword evidence="2" id="KW-1003">Cell membrane</keyword>
<keyword evidence="6 10" id="KW-0067">ATP-binding</keyword>
<reference evidence="11" key="1">
    <citation type="submission" date="2023-07" db="EMBL/GenBank/DDBJ databases">
        <title>Verminephrobacter genomes.</title>
        <authorList>
            <person name="Lund M.B."/>
        </authorList>
    </citation>
    <scope>NUCLEOTIDE SEQUENCE [LARGE SCALE GENOMIC DNA]</scope>
    <source>
        <strain evidence="11">AtM5-05</strain>
    </source>
</reference>
<dbReference type="EMBL" id="QZCW01000001">
    <property type="protein sequence ID" value="MCW5320207.1"/>
    <property type="molecule type" value="Genomic_DNA"/>
</dbReference>
<evidence type="ECO:0000256" key="3">
    <source>
        <dbReference type="ARBA" id="ARBA00022597"/>
    </source>
</evidence>
<evidence type="ECO:0000259" key="9">
    <source>
        <dbReference type="PROSITE" id="PS50893"/>
    </source>
</evidence>
<keyword evidence="11" id="KW-1185">Reference proteome</keyword>
<dbReference type="InterPro" id="IPR003439">
    <property type="entry name" value="ABC_transporter-like_ATP-bd"/>
</dbReference>
<keyword evidence="5" id="KW-0547">Nucleotide-binding</keyword>
<keyword evidence="4" id="KW-0677">Repeat</keyword>
<dbReference type="InterPro" id="IPR017871">
    <property type="entry name" value="ABC_transporter-like_CS"/>
</dbReference>
<evidence type="ECO:0000256" key="6">
    <source>
        <dbReference type="ARBA" id="ARBA00022840"/>
    </source>
</evidence>
<evidence type="ECO:0000256" key="7">
    <source>
        <dbReference type="ARBA" id="ARBA00022967"/>
    </source>
</evidence>
<evidence type="ECO:0000313" key="10">
    <source>
        <dbReference type="EMBL" id="MCW5320207.1"/>
    </source>
</evidence>
<evidence type="ECO:0000256" key="2">
    <source>
        <dbReference type="ARBA" id="ARBA00022475"/>
    </source>
</evidence>
<dbReference type="RefSeq" id="WP_409374951.1">
    <property type="nucleotide sequence ID" value="NZ_RCAR01000007.1"/>
</dbReference>
<name>A0ABT3KPG5_9BURK</name>
<dbReference type="GO" id="GO:0005524">
    <property type="term" value="F:ATP binding"/>
    <property type="evidence" value="ECO:0007669"/>
    <property type="project" value="UniProtKB-KW"/>
</dbReference>